<dbReference type="EMBL" id="BPLR01003489">
    <property type="protein sequence ID" value="GIX85213.1"/>
    <property type="molecule type" value="Genomic_DNA"/>
</dbReference>
<dbReference type="Proteomes" id="UP001054945">
    <property type="component" value="Unassembled WGS sequence"/>
</dbReference>
<dbReference type="AlphaFoldDB" id="A0AAV4NKJ8"/>
<feature type="chain" id="PRO_5043808703" description="Secreted protein" evidence="2">
    <location>
        <begin position="20"/>
        <end position="98"/>
    </location>
</feature>
<evidence type="ECO:0000313" key="4">
    <source>
        <dbReference type="Proteomes" id="UP001054945"/>
    </source>
</evidence>
<name>A0AAV4NKJ8_CAEEX</name>
<feature type="compositionally biased region" description="Polar residues" evidence="1">
    <location>
        <begin position="76"/>
        <end position="90"/>
    </location>
</feature>
<accession>A0AAV4NKJ8</accession>
<feature type="signal peptide" evidence="2">
    <location>
        <begin position="1"/>
        <end position="19"/>
    </location>
</feature>
<evidence type="ECO:0000256" key="2">
    <source>
        <dbReference type="SAM" id="SignalP"/>
    </source>
</evidence>
<keyword evidence="2" id="KW-0732">Signal</keyword>
<organism evidence="3 4">
    <name type="scientific">Caerostris extrusa</name>
    <name type="common">Bark spider</name>
    <name type="synonym">Caerostris bankana</name>
    <dbReference type="NCBI Taxonomy" id="172846"/>
    <lineage>
        <taxon>Eukaryota</taxon>
        <taxon>Metazoa</taxon>
        <taxon>Ecdysozoa</taxon>
        <taxon>Arthropoda</taxon>
        <taxon>Chelicerata</taxon>
        <taxon>Arachnida</taxon>
        <taxon>Araneae</taxon>
        <taxon>Araneomorphae</taxon>
        <taxon>Entelegynae</taxon>
        <taxon>Araneoidea</taxon>
        <taxon>Araneidae</taxon>
        <taxon>Caerostris</taxon>
    </lineage>
</organism>
<sequence length="98" mass="11034">MLILRQLMFVIFVCERSAALMVEREVGGWATPLRNLFPASSRTGDTPSETGFSPYKARKREGKVASQPSRRVPSYVPTTRVTKPQQNPKNSPRFPVNI</sequence>
<protein>
    <recommendedName>
        <fullName evidence="5">Secreted protein</fullName>
    </recommendedName>
</protein>
<comment type="caution">
    <text evidence="3">The sequence shown here is derived from an EMBL/GenBank/DDBJ whole genome shotgun (WGS) entry which is preliminary data.</text>
</comment>
<evidence type="ECO:0000256" key="1">
    <source>
        <dbReference type="SAM" id="MobiDB-lite"/>
    </source>
</evidence>
<gene>
    <name evidence="3" type="ORF">CEXT_561931</name>
</gene>
<feature type="compositionally biased region" description="Polar residues" evidence="1">
    <location>
        <begin position="38"/>
        <end position="51"/>
    </location>
</feature>
<reference evidence="3 4" key="1">
    <citation type="submission" date="2021-06" db="EMBL/GenBank/DDBJ databases">
        <title>Caerostris extrusa draft genome.</title>
        <authorList>
            <person name="Kono N."/>
            <person name="Arakawa K."/>
        </authorList>
    </citation>
    <scope>NUCLEOTIDE SEQUENCE [LARGE SCALE GENOMIC DNA]</scope>
</reference>
<keyword evidence="4" id="KW-1185">Reference proteome</keyword>
<proteinExistence type="predicted"/>
<evidence type="ECO:0008006" key="5">
    <source>
        <dbReference type="Google" id="ProtNLM"/>
    </source>
</evidence>
<evidence type="ECO:0000313" key="3">
    <source>
        <dbReference type="EMBL" id="GIX85213.1"/>
    </source>
</evidence>
<feature type="region of interest" description="Disordered" evidence="1">
    <location>
        <begin position="36"/>
        <end position="98"/>
    </location>
</feature>